<protein>
    <submittedName>
        <fullName evidence="3 4">BTB/POZ domain-containing protein KCTD6-like</fullName>
    </submittedName>
</protein>
<dbReference type="OrthoDB" id="2414723at2759"/>
<dbReference type="SMART" id="SM00225">
    <property type="entry name" value="BTB"/>
    <property type="match status" value="1"/>
</dbReference>
<dbReference type="SUPFAM" id="SSF54695">
    <property type="entry name" value="POZ domain"/>
    <property type="match status" value="1"/>
</dbReference>
<dbReference type="Pfam" id="PF02214">
    <property type="entry name" value="BTB_2"/>
    <property type="match status" value="1"/>
</dbReference>
<gene>
    <name evidence="3 4 5" type="primary">LOC110990543</name>
</gene>
<dbReference type="PROSITE" id="PS50097">
    <property type="entry name" value="BTB"/>
    <property type="match status" value="1"/>
</dbReference>
<dbReference type="KEGG" id="aplc:110990543"/>
<evidence type="ECO:0000313" key="4">
    <source>
        <dbReference type="RefSeq" id="XP_022111284.1"/>
    </source>
</evidence>
<organism evidence="2 3">
    <name type="scientific">Acanthaster planci</name>
    <name type="common">Crown-of-thorns starfish</name>
    <dbReference type="NCBI Taxonomy" id="133434"/>
    <lineage>
        <taxon>Eukaryota</taxon>
        <taxon>Metazoa</taxon>
        <taxon>Echinodermata</taxon>
        <taxon>Eleutherozoa</taxon>
        <taxon>Asterozoa</taxon>
        <taxon>Asteroidea</taxon>
        <taxon>Valvatacea</taxon>
        <taxon>Valvatida</taxon>
        <taxon>Acanthasteridae</taxon>
        <taxon>Acanthaster</taxon>
    </lineage>
</organism>
<dbReference type="InterPro" id="IPR003131">
    <property type="entry name" value="T1-type_BTB"/>
</dbReference>
<feature type="domain" description="BTB" evidence="1">
    <location>
        <begin position="3"/>
        <end position="75"/>
    </location>
</feature>
<proteinExistence type="predicted"/>
<keyword evidence="2" id="KW-1185">Reference proteome</keyword>
<evidence type="ECO:0000259" key="1">
    <source>
        <dbReference type="PROSITE" id="PS50097"/>
    </source>
</evidence>
<dbReference type="RefSeq" id="XP_022111283.1">
    <property type="nucleotide sequence ID" value="XM_022255591.1"/>
</dbReference>
<dbReference type="Proteomes" id="UP000694845">
    <property type="component" value="Unplaced"/>
</dbReference>
<dbReference type="GO" id="GO:0051260">
    <property type="term" value="P:protein homooligomerization"/>
    <property type="evidence" value="ECO:0007669"/>
    <property type="project" value="InterPro"/>
</dbReference>
<accession>A0A8B8A0K1</accession>
<dbReference type="PANTHER" id="PTHR14499:SF144">
    <property type="entry name" value="POTASSIUM CHANNEL TETRAMERISATION-TYPE BTB DOMAIN-CONTAINING PROTEIN"/>
    <property type="match status" value="1"/>
</dbReference>
<dbReference type="OMA" id="IMEIAVC"/>
<evidence type="ECO:0000313" key="3">
    <source>
        <dbReference type="RefSeq" id="XP_022111283.1"/>
    </source>
</evidence>
<dbReference type="InterPro" id="IPR011333">
    <property type="entry name" value="SKP1/BTB/POZ_sf"/>
</dbReference>
<dbReference type="GeneID" id="110990543"/>
<dbReference type="Gene3D" id="3.30.710.10">
    <property type="entry name" value="Potassium Channel Kv1.1, Chain A"/>
    <property type="match status" value="1"/>
</dbReference>
<reference evidence="3 4" key="1">
    <citation type="submission" date="2025-04" db="UniProtKB">
        <authorList>
            <consortium name="RefSeq"/>
        </authorList>
    </citation>
    <scope>IDENTIFICATION</scope>
</reference>
<evidence type="ECO:0000313" key="5">
    <source>
        <dbReference type="RefSeq" id="XP_022111285.1"/>
    </source>
</evidence>
<dbReference type="RefSeq" id="XP_022111285.1">
    <property type="nucleotide sequence ID" value="XM_022255593.1"/>
</dbReference>
<dbReference type="AlphaFoldDB" id="A0A8B8A0K1"/>
<dbReference type="RefSeq" id="XP_022111284.1">
    <property type="nucleotide sequence ID" value="XM_022255592.1"/>
</dbReference>
<evidence type="ECO:0000313" key="2">
    <source>
        <dbReference type="Proteomes" id="UP000694845"/>
    </source>
</evidence>
<name>A0A8B8A0K1_ACAPL</name>
<sequence>MDDTVKLDVGGYSFTTTRATLTRYPDSLLGVMFTSSQDIRAHPNDDNEVYVIDGDGPIFRHVLNFLRRGKLALPENFMEWDLLISEADFYQLKELTDAARALMAGKDSLEFLEITVRGNHFIYTGTRNTLEQIPLLLQFLGRHDSLKDGFPLRRSDILNKVSENGRYGVSLGKEGCDCPNISQTRMEVFRQMSKLGFHLKAAPSASSDPNNSIQELTWTFTRKSHGRC</sequence>
<dbReference type="PANTHER" id="PTHR14499">
    <property type="entry name" value="POTASSIUM CHANNEL TETRAMERIZATION DOMAIN-CONTAINING"/>
    <property type="match status" value="1"/>
</dbReference>
<dbReference type="InterPro" id="IPR000210">
    <property type="entry name" value="BTB/POZ_dom"/>
</dbReference>